<evidence type="ECO:0000256" key="3">
    <source>
        <dbReference type="ARBA" id="ARBA00023167"/>
    </source>
</evidence>
<dbReference type="Gene3D" id="3.10.580.10">
    <property type="entry name" value="CBS-domain"/>
    <property type="match status" value="2"/>
</dbReference>
<evidence type="ECO:0000313" key="6">
    <source>
        <dbReference type="EMBL" id="QNO47736.1"/>
    </source>
</evidence>
<evidence type="ECO:0000256" key="2">
    <source>
        <dbReference type="ARBA" id="ARBA00022737"/>
    </source>
</evidence>
<dbReference type="InterPro" id="IPR046342">
    <property type="entry name" value="CBS_dom_sf"/>
</dbReference>
<dbReference type="InterPro" id="IPR000644">
    <property type="entry name" value="CBS_dom"/>
</dbReference>
<dbReference type="PANTHER" id="PTHR48108">
    <property type="entry name" value="CBS DOMAIN-CONTAINING PROTEIN CBSX2, CHLOROPLASTIC"/>
    <property type="match status" value="1"/>
</dbReference>
<proteinExistence type="predicted"/>
<evidence type="ECO:0000256" key="4">
    <source>
        <dbReference type="PROSITE-ProRule" id="PRU00703"/>
    </source>
</evidence>
<feature type="domain" description="CBS" evidence="5">
    <location>
        <begin position="6"/>
        <end position="61"/>
    </location>
</feature>
<evidence type="ECO:0000256" key="1">
    <source>
        <dbReference type="ARBA" id="ARBA00022605"/>
    </source>
</evidence>
<dbReference type="SMART" id="SM00116">
    <property type="entry name" value="CBS"/>
    <property type="match status" value="4"/>
</dbReference>
<dbReference type="Pfam" id="PF00571">
    <property type="entry name" value="CBS"/>
    <property type="match status" value="4"/>
</dbReference>
<dbReference type="PANTHER" id="PTHR48108:SF33">
    <property type="entry name" value="METHYLATED PROTEIN MJ0556"/>
    <property type="match status" value="1"/>
</dbReference>
<dbReference type="EMBL" id="MT631273">
    <property type="protein sequence ID" value="QNO47736.1"/>
    <property type="molecule type" value="Genomic_DNA"/>
</dbReference>
<keyword evidence="1" id="KW-0028">Amino-acid biosynthesis</keyword>
<gene>
    <name evidence="6" type="ORF">KOFJCHGD_00001</name>
</gene>
<protein>
    <recommendedName>
        <fullName evidence="5">CBS domain-containing protein</fullName>
    </recommendedName>
</protein>
<name>A0A7G9YIA2_9EURY</name>
<keyword evidence="3" id="KW-0486">Methionine biosynthesis</keyword>
<feature type="domain" description="CBS" evidence="5">
    <location>
        <begin position="205"/>
        <end position="261"/>
    </location>
</feature>
<sequence>MNVCDIMVEPVRIEKSEDLSRALDLMDKYDTRRLMVTSKGRLRGVLTMRNIARALGTSRKSGIAASSLHVATAVSDACTVVPQDMDVDDAISILQEQRGILIVQDTDEILGWVTPQEILQTQTVFGFAAEFMNKAITASPGDRVVHVRRTMMDHNIGRLPVIEDHRLVGIITEKDIAKAMRAIRGLVTANQQDTRVKSLLTVDIMSRGVRTVYTNSNIPDVVNLMLKYRYGGIPVLNLDEDLVGFISRRDVVAKMHAKSET</sequence>
<organism evidence="6">
    <name type="scientific">Candidatus Methanogaster sp. ANME-2c ERB4</name>
    <dbReference type="NCBI Taxonomy" id="2759911"/>
    <lineage>
        <taxon>Archaea</taxon>
        <taxon>Methanobacteriati</taxon>
        <taxon>Methanobacteriota</taxon>
        <taxon>Stenosarchaea group</taxon>
        <taxon>Methanomicrobia</taxon>
        <taxon>Methanosarcinales</taxon>
        <taxon>ANME-2 cluster</taxon>
        <taxon>Candidatus Methanogasteraceae</taxon>
        <taxon>Candidatus Methanogaster</taxon>
    </lineage>
</organism>
<feature type="domain" description="CBS" evidence="5">
    <location>
        <begin position="131"/>
        <end position="188"/>
    </location>
</feature>
<keyword evidence="4" id="KW-0129">CBS domain</keyword>
<keyword evidence="2" id="KW-0677">Repeat</keyword>
<dbReference type="SUPFAM" id="SSF54631">
    <property type="entry name" value="CBS-domain pair"/>
    <property type="match status" value="2"/>
</dbReference>
<reference evidence="6" key="1">
    <citation type="submission" date="2020-06" db="EMBL/GenBank/DDBJ databases">
        <title>Unique genomic features of the anaerobic methanotrophic archaea.</title>
        <authorList>
            <person name="Chadwick G.L."/>
            <person name="Skennerton C.T."/>
            <person name="Laso-Perez R."/>
            <person name="Leu A.O."/>
            <person name="Speth D.R."/>
            <person name="Yu H."/>
            <person name="Morgan-Lang C."/>
            <person name="Hatzenpichler R."/>
            <person name="Goudeau D."/>
            <person name="Malmstrom R."/>
            <person name="Brazelton W.J."/>
            <person name="Woyke T."/>
            <person name="Hallam S.J."/>
            <person name="Tyson G.W."/>
            <person name="Wegener G."/>
            <person name="Boetius A."/>
            <person name="Orphan V."/>
        </authorList>
    </citation>
    <scope>NUCLEOTIDE SEQUENCE</scope>
</reference>
<dbReference type="InterPro" id="IPR051462">
    <property type="entry name" value="CBS_domain-containing"/>
</dbReference>
<accession>A0A7G9YIA2</accession>
<dbReference type="GO" id="GO:0009086">
    <property type="term" value="P:methionine biosynthetic process"/>
    <property type="evidence" value="ECO:0007669"/>
    <property type="project" value="UniProtKB-KW"/>
</dbReference>
<dbReference type="PROSITE" id="PS51371">
    <property type="entry name" value="CBS"/>
    <property type="match status" value="3"/>
</dbReference>
<evidence type="ECO:0000259" key="5">
    <source>
        <dbReference type="PROSITE" id="PS51371"/>
    </source>
</evidence>
<dbReference type="AlphaFoldDB" id="A0A7G9YIA2"/>